<comment type="caution">
    <text evidence="2">The sequence shown here is derived from an EMBL/GenBank/DDBJ whole genome shotgun (WGS) entry which is preliminary data.</text>
</comment>
<gene>
    <name evidence="2" type="ORF">QE408_002173</name>
</gene>
<protein>
    <submittedName>
        <fullName evidence="2">UDP-galactopyranose mutase</fullName>
    </submittedName>
</protein>
<dbReference type="SUPFAM" id="SSF54373">
    <property type="entry name" value="FAD-linked reductases, C-terminal domain"/>
    <property type="match status" value="1"/>
</dbReference>
<sequence>MNYGETSIPYTRITEHKHFSPWEKHEGSVCYREFARECGPDDTPYYPIRLVKEKEQLADYVALANAEDSISFVGRLGTYRYLDMDVTIREALDTARLFLSIRNKQQRMPAFLNPPL</sequence>
<dbReference type="Proteomes" id="UP001224781">
    <property type="component" value="Unassembled WGS sequence"/>
</dbReference>
<evidence type="ECO:0000313" key="3">
    <source>
        <dbReference type="Proteomes" id="UP001224781"/>
    </source>
</evidence>
<dbReference type="PANTHER" id="PTHR21197:SF0">
    <property type="entry name" value="UDP-GALACTOPYRANOSE MUTASE"/>
    <property type="match status" value="1"/>
</dbReference>
<organism evidence="2 3">
    <name type="scientific">Agrobacterium larrymoorei</name>
    <dbReference type="NCBI Taxonomy" id="160699"/>
    <lineage>
        <taxon>Bacteria</taxon>
        <taxon>Pseudomonadati</taxon>
        <taxon>Pseudomonadota</taxon>
        <taxon>Alphaproteobacteria</taxon>
        <taxon>Hyphomicrobiales</taxon>
        <taxon>Rhizobiaceae</taxon>
        <taxon>Rhizobium/Agrobacterium group</taxon>
        <taxon>Agrobacterium</taxon>
    </lineage>
</organism>
<reference evidence="2 3" key="1">
    <citation type="submission" date="2023-07" db="EMBL/GenBank/DDBJ databases">
        <title>Functional and genomic diversity of the sorghum phyllosphere microbiome.</title>
        <authorList>
            <person name="Shade A."/>
        </authorList>
    </citation>
    <scope>NUCLEOTIDE SEQUENCE [LARGE SCALE GENOMIC DNA]</scope>
    <source>
        <strain evidence="2 3">SORGH_AS_1126</strain>
    </source>
</reference>
<dbReference type="InterPro" id="IPR015899">
    <property type="entry name" value="UDP-GalPyranose_mutase_C"/>
</dbReference>
<dbReference type="EMBL" id="JAUTBL010000002">
    <property type="protein sequence ID" value="MDQ1185030.1"/>
    <property type="molecule type" value="Genomic_DNA"/>
</dbReference>
<feature type="domain" description="UDP-galactopyranose mutase C-terminal" evidence="1">
    <location>
        <begin position="1"/>
        <end position="81"/>
    </location>
</feature>
<dbReference type="Pfam" id="PF03275">
    <property type="entry name" value="GLF"/>
    <property type="match status" value="1"/>
</dbReference>
<dbReference type="PANTHER" id="PTHR21197">
    <property type="entry name" value="UDP-GALACTOPYRANOSE MUTASE"/>
    <property type="match status" value="1"/>
</dbReference>
<keyword evidence="3" id="KW-1185">Reference proteome</keyword>
<name>A0ABU0UJA1_9HYPH</name>
<proteinExistence type="predicted"/>
<dbReference type="Gene3D" id="3.40.50.720">
    <property type="entry name" value="NAD(P)-binding Rossmann-like Domain"/>
    <property type="match status" value="1"/>
</dbReference>
<accession>A0ABU0UJA1</accession>
<evidence type="ECO:0000259" key="1">
    <source>
        <dbReference type="Pfam" id="PF03275"/>
    </source>
</evidence>
<evidence type="ECO:0000313" key="2">
    <source>
        <dbReference type="EMBL" id="MDQ1185030.1"/>
    </source>
</evidence>